<keyword evidence="3" id="KW-1185">Reference proteome</keyword>
<dbReference type="EMBL" id="JAOCZP010000002">
    <property type="protein sequence ID" value="MCT7374648.1"/>
    <property type="molecule type" value="Genomic_DNA"/>
</dbReference>
<gene>
    <name evidence="2" type="primary">cpaB</name>
    <name evidence="2" type="ORF">N5A92_06325</name>
</gene>
<reference evidence="2 3" key="1">
    <citation type="submission" date="2022-09" db="EMBL/GenBank/DDBJ databases">
        <title>Chelativorans salina sp. nov., a novel slightly halophilic bacterium isolated from a saline lake sediment enrichment.</title>
        <authorList>
            <person name="Gao L."/>
            <person name="Fang B.-Z."/>
            <person name="Li W.-J."/>
        </authorList>
    </citation>
    <scope>NUCLEOTIDE SEQUENCE [LARGE SCALE GENOMIC DNA]</scope>
    <source>
        <strain evidence="2 3">EGI FJ00035</strain>
    </source>
</reference>
<comment type="caution">
    <text evidence="2">The sequence shown here is derived from an EMBL/GenBank/DDBJ whole genome shotgun (WGS) entry which is preliminary data.</text>
</comment>
<dbReference type="Proteomes" id="UP001320831">
    <property type="component" value="Unassembled WGS sequence"/>
</dbReference>
<dbReference type="RefSeq" id="WP_260901136.1">
    <property type="nucleotide sequence ID" value="NZ_JAOCZP010000002.1"/>
</dbReference>
<dbReference type="CDD" id="cd11614">
    <property type="entry name" value="SAF_CpaB_FlgA_like"/>
    <property type="match status" value="1"/>
</dbReference>
<proteinExistence type="predicted"/>
<dbReference type="InterPro" id="IPR017592">
    <property type="entry name" value="Pilus_assmbl_Flp-typ_CpaB"/>
</dbReference>
<dbReference type="Pfam" id="PF16976">
    <property type="entry name" value="RcpC"/>
    <property type="match status" value="1"/>
</dbReference>
<dbReference type="NCBIfam" id="TIGR03177">
    <property type="entry name" value="pilus_cpaB"/>
    <property type="match status" value="1"/>
</dbReference>
<evidence type="ECO:0000313" key="3">
    <source>
        <dbReference type="Proteomes" id="UP001320831"/>
    </source>
</evidence>
<evidence type="ECO:0000259" key="1">
    <source>
        <dbReference type="SMART" id="SM00858"/>
    </source>
</evidence>
<organism evidence="2 3">
    <name type="scientific">Chelativorans salis</name>
    <dbReference type="NCBI Taxonomy" id="2978478"/>
    <lineage>
        <taxon>Bacteria</taxon>
        <taxon>Pseudomonadati</taxon>
        <taxon>Pseudomonadota</taxon>
        <taxon>Alphaproteobacteria</taxon>
        <taxon>Hyphomicrobiales</taxon>
        <taxon>Phyllobacteriaceae</taxon>
        <taxon>Chelativorans</taxon>
    </lineage>
</organism>
<dbReference type="InterPro" id="IPR031571">
    <property type="entry name" value="RcpC_dom"/>
</dbReference>
<dbReference type="SMART" id="SM00858">
    <property type="entry name" value="SAF"/>
    <property type="match status" value="1"/>
</dbReference>
<evidence type="ECO:0000313" key="2">
    <source>
        <dbReference type="EMBL" id="MCT7374648.1"/>
    </source>
</evidence>
<accession>A0ABT2LJH1</accession>
<protein>
    <submittedName>
        <fullName evidence="2">Flp pilus assembly protein CpaB</fullName>
    </submittedName>
</protein>
<sequence length="324" mass="34961">MRGSTLISLVVSALFAAVAVFGVRTYLADQRNALLGQGAAEAAPQHTIIVAARELRFGHPVRDEDLKLLPWPSKNLPEGGFATKEDLLGTGKDAETRYVMSAIERDEPVLAGKITGAGGRATLSAALSEGMKAVSIRVNDVLGVAGFVLPGDRVDVLLTRNMRQNDSEQTYVDVLLQGVKVLAIDQVADDRKDQPSVSKTVTFEVTTGEAQMLTLAANVGTLSLTLRNVASAGVEQTRPITLADLGGGPMSQTLKNEMSQEEKDRLGTLERMVTEMLNRKPEQVVVEKEVVVEKQVPVLPPAPDFVVVGVTRNDGRKEYRFETQ</sequence>
<feature type="domain" description="SAF" evidence="1">
    <location>
        <begin position="46"/>
        <end position="115"/>
    </location>
</feature>
<dbReference type="InterPro" id="IPR013974">
    <property type="entry name" value="SAF"/>
</dbReference>
<name>A0ABT2LJH1_9HYPH</name>